<reference evidence="2" key="1">
    <citation type="journal article" date="2020" name="mSystems">
        <title>Genome- and Community-Level Interaction Insights into Carbon Utilization and Element Cycling Functions of Hydrothermarchaeota in Hydrothermal Sediment.</title>
        <authorList>
            <person name="Zhou Z."/>
            <person name="Liu Y."/>
            <person name="Xu W."/>
            <person name="Pan J."/>
            <person name="Luo Z.H."/>
            <person name="Li M."/>
        </authorList>
    </citation>
    <scope>NUCLEOTIDE SEQUENCE</scope>
    <source>
        <strain evidence="2">HyVt-388</strain>
    </source>
</reference>
<organism evidence="2 3">
    <name type="scientific">candidate division WOR-3 bacterium</name>
    <dbReference type="NCBI Taxonomy" id="2052148"/>
    <lineage>
        <taxon>Bacteria</taxon>
        <taxon>Bacteria division WOR-3</taxon>
    </lineage>
</organism>
<dbReference type="Gene3D" id="3.30.700.10">
    <property type="entry name" value="Glycoprotein, Type 4 Pilin"/>
    <property type="match status" value="1"/>
</dbReference>
<dbReference type="InterPro" id="IPR012902">
    <property type="entry name" value="N_methyl_site"/>
</dbReference>
<dbReference type="Proteomes" id="UP000885826">
    <property type="component" value="Unassembled WGS sequence"/>
</dbReference>
<sequence length="183" mass="19499">MNKRKTMRGFTLIELMVVVVIIGIIVSIAVPNYIALRNRALEASVKSNMHSVHMSVEEFSTLSGGIYPGDLDTRINQVAPNIIGNTGNMSLAAGVRVPPFPQDALLKPHPGFKNPFMPANNVVDNLLVGFPPVPPGPPGGPQGCVYYSSYQLDGTTPSGAGQPAYSYRVTGFGCHDPIPLTLP</sequence>
<dbReference type="EMBL" id="DRIG01000090">
    <property type="protein sequence ID" value="HEC79133.1"/>
    <property type="molecule type" value="Genomic_DNA"/>
</dbReference>
<keyword evidence="1" id="KW-0812">Transmembrane</keyword>
<dbReference type="PROSITE" id="PS00409">
    <property type="entry name" value="PROKAR_NTER_METHYL"/>
    <property type="match status" value="1"/>
</dbReference>
<comment type="caution">
    <text evidence="2">The sequence shown here is derived from an EMBL/GenBank/DDBJ whole genome shotgun (WGS) entry which is preliminary data.</text>
</comment>
<dbReference type="Pfam" id="PF07963">
    <property type="entry name" value="N_methyl"/>
    <property type="match status" value="1"/>
</dbReference>
<dbReference type="AlphaFoldDB" id="A0A9C9EN33"/>
<feature type="transmembrane region" description="Helical" evidence="1">
    <location>
        <begin position="12"/>
        <end position="34"/>
    </location>
</feature>
<keyword evidence="1" id="KW-0472">Membrane</keyword>
<name>A0A9C9EN33_UNCW3</name>
<keyword evidence="1" id="KW-1133">Transmembrane helix</keyword>
<dbReference type="InterPro" id="IPR045584">
    <property type="entry name" value="Pilin-like"/>
</dbReference>
<protein>
    <submittedName>
        <fullName evidence="2">Prepilin-type N-terminal cleavage/methylation domain-containing protein</fullName>
    </submittedName>
</protein>
<accession>A0A9C9EN33</accession>
<gene>
    <name evidence="2" type="ORF">ENI34_08350</name>
</gene>
<evidence type="ECO:0000313" key="3">
    <source>
        <dbReference type="Proteomes" id="UP000885826"/>
    </source>
</evidence>
<evidence type="ECO:0000256" key="1">
    <source>
        <dbReference type="SAM" id="Phobius"/>
    </source>
</evidence>
<proteinExistence type="predicted"/>
<dbReference type="PANTHER" id="PTHR30093">
    <property type="entry name" value="GENERAL SECRETION PATHWAY PROTEIN G"/>
    <property type="match status" value="1"/>
</dbReference>
<evidence type="ECO:0000313" key="2">
    <source>
        <dbReference type="EMBL" id="HEC79133.1"/>
    </source>
</evidence>
<dbReference type="SUPFAM" id="SSF54523">
    <property type="entry name" value="Pili subunits"/>
    <property type="match status" value="1"/>
</dbReference>
<dbReference type="NCBIfam" id="TIGR02532">
    <property type="entry name" value="IV_pilin_GFxxxE"/>
    <property type="match status" value="1"/>
</dbReference>